<keyword evidence="3" id="KW-0804">Transcription</keyword>
<evidence type="ECO:0000256" key="2">
    <source>
        <dbReference type="ARBA" id="ARBA00023125"/>
    </source>
</evidence>
<keyword evidence="2" id="KW-0238">DNA-binding</keyword>
<evidence type="ECO:0000259" key="4">
    <source>
        <dbReference type="PROSITE" id="PS01124"/>
    </source>
</evidence>
<reference evidence="5 6" key="1">
    <citation type="submission" date="2021-07" db="EMBL/GenBank/DDBJ databases">
        <title>Paenibacillus radiodurans sp. nov., isolated from the southeastern edge of Tengger Desert.</title>
        <authorList>
            <person name="Zhang G."/>
        </authorList>
    </citation>
    <scope>NUCLEOTIDE SEQUENCE [LARGE SCALE GENOMIC DNA]</scope>
    <source>
        <strain evidence="5 6">CCM 7311</strain>
    </source>
</reference>
<name>A0ABS7CEF9_9BACL</name>
<dbReference type="PANTHER" id="PTHR43280">
    <property type="entry name" value="ARAC-FAMILY TRANSCRIPTIONAL REGULATOR"/>
    <property type="match status" value="1"/>
</dbReference>
<dbReference type="SUPFAM" id="SSF51182">
    <property type="entry name" value="RmlC-like cupins"/>
    <property type="match status" value="1"/>
</dbReference>
<dbReference type="InterPro" id="IPR003313">
    <property type="entry name" value="AraC-bd"/>
</dbReference>
<dbReference type="Gene3D" id="1.10.10.60">
    <property type="entry name" value="Homeodomain-like"/>
    <property type="match status" value="2"/>
</dbReference>
<dbReference type="EMBL" id="JAHZIK010001571">
    <property type="protein sequence ID" value="MBW7459294.1"/>
    <property type="molecule type" value="Genomic_DNA"/>
</dbReference>
<feature type="domain" description="HTH araC/xylS-type" evidence="4">
    <location>
        <begin position="195"/>
        <end position="293"/>
    </location>
</feature>
<dbReference type="InterPro" id="IPR020449">
    <property type="entry name" value="Tscrpt_reg_AraC-type_HTH"/>
</dbReference>
<dbReference type="InterPro" id="IPR014710">
    <property type="entry name" value="RmlC-like_jellyroll"/>
</dbReference>
<organism evidence="5 6">
    <name type="scientific">Paenibacillus sepulcri</name>
    <dbReference type="NCBI Taxonomy" id="359917"/>
    <lineage>
        <taxon>Bacteria</taxon>
        <taxon>Bacillati</taxon>
        <taxon>Bacillota</taxon>
        <taxon>Bacilli</taxon>
        <taxon>Bacillales</taxon>
        <taxon>Paenibacillaceae</taxon>
        <taxon>Paenibacillus</taxon>
    </lineage>
</organism>
<dbReference type="Pfam" id="PF02311">
    <property type="entry name" value="AraC_binding"/>
    <property type="match status" value="1"/>
</dbReference>
<dbReference type="Proteomes" id="UP001519887">
    <property type="component" value="Unassembled WGS sequence"/>
</dbReference>
<keyword evidence="6" id="KW-1185">Reference proteome</keyword>
<dbReference type="InterPro" id="IPR011051">
    <property type="entry name" value="RmlC_Cupin_sf"/>
</dbReference>
<sequence length="306" mass="35290">MVQTPIDLTPWTLFEEDALPFFFNRVSESFRLQLHQHDFMELAYIDEGSGFHYVEEDVMQVAKNDLFILPIGVSHVFRPTSPQPNHPLIVYNCIFRPERLAEELASFPGIGSLAAAMQLLRIQPGGGSIWHRLRDHDGQIGAWFQLAYREYMQRRPGYIARLYSLFLELAVMLERHLQGEGHSADLARGMNDSLNMAVQYMDLHFAEPLTARQLAEACRMSERHFHRLFKSQLGCTFTSYVQNKRIEKSCSLLAHTRQSIQEIVQQVGYQDMKYFLIIFKKKTGFTPSEYRRLNALQPRSASAGNG</sequence>
<dbReference type="InterPro" id="IPR009057">
    <property type="entry name" value="Homeodomain-like_sf"/>
</dbReference>
<dbReference type="PRINTS" id="PR00032">
    <property type="entry name" value="HTHARAC"/>
</dbReference>
<evidence type="ECO:0000256" key="3">
    <source>
        <dbReference type="ARBA" id="ARBA00023163"/>
    </source>
</evidence>
<proteinExistence type="predicted"/>
<dbReference type="SUPFAM" id="SSF46689">
    <property type="entry name" value="Homeodomain-like"/>
    <property type="match status" value="2"/>
</dbReference>
<dbReference type="Pfam" id="PF12833">
    <property type="entry name" value="HTH_18"/>
    <property type="match status" value="1"/>
</dbReference>
<dbReference type="RefSeq" id="WP_210037351.1">
    <property type="nucleotide sequence ID" value="NZ_JBHLVU010000004.1"/>
</dbReference>
<gene>
    <name evidence="5" type="ORF">K0U00_35100</name>
</gene>
<comment type="caution">
    <text evidence="5">The sequence shown here is derived from an EMBL/GenBank/DDBJ whole genome shotgun (WGS) entry which is preliminary data.</text>
</comment>
<dbReference type="PANTHER" id="PTHR43280:SF28">
    <property type="entry name" value="HTH-TYPE TRANSCRIPTIONAL ACTIVATOR RHAS"/>
    <property type="match status" value="1"/>
</dbReference>
<evidence type="ECO:0000313" key="5">
    <source>
        <dbReference type="EMBL" id="MBW7459294.1"/>
    </source>
</evidence>
<dbReference type="SMART" id="SM00342">
    <property type="entry name" value="HTH_ARAC"/>
    <property type="match status" value="1"/>
</dbReference>
<dbReference type="Gene3D" id="2.60.120.10">
    <property type="entry name" value="Jelly Rolls"/>
    <property type="match status" value="1"/>
</dbReference>
<dbReference type="InterPro" id="IPR018060">
    <property type="entry name" value="HTH_AraC"/>
</dbReference>
<evidence type="ECO:0000256" key="1">
    <source>
        <dbReference type="ARBA" id="ARBA00023015"/>
    </source>
</evidence>
<protein>
    <submittedName>
        <fullName evidence="5">AraC family transcriptional regulator</fullName>
    </submittedName>
</protein>
<evidence type="ECO:0000313" key="6">
    <source>
        <dbReference type="Proteomes" id="UP001519887"/>
    </source>
</evidence>
<dbReference type="PROSITE" id="PS01124">
    <property type="entry name" value="HTH_ARAC_FAMILY_2"/>
    <property type="match status" value="1"/>
</dbReference>
<accession>A0ABS7CEF9</accession>
<keyword evidence="1" id="KW-0805">Transcription regulation</keyword>